<name>A0ABS7QUY4_9ACTN</name>
<evidence type="ECO:0000313" key="1">
    <source>
        <dbReference type="EMBL" id="MBY8887016.1"/>
    </source>
</evidence>
<dbReference type="InterPro" id="IPR008930">
    <property type="entry name" value="Terpenoid_cyclase/PrenylTrfase"/>
</dbReference>
<dbReference type="Proteomes" id="UP001198565">
    <property type="component" value="Unassembled WGS sequence"/>
</dbReference>
<proteinExistence type="predicted"/>
<accession>A0ABS7QUY4</accession>
<comment type="caution">
    <text evidence="1">The sequence shown here is derived from an EMBL/GenBank/DDBJ whole genome shotgun (WGS) entry which is preliminary data.</text>
</comment>
<dbReference type="Gene3D" id="1.50.10.20">
    <property type="match status" value="1"/>
</dbReference>
<dbReference type="RefSeq" id="WP_222979777.1">
    <property type="nucleotide sequence ID" value="NZ_JAINVZ010000013.1"/>
</dbReference>
<reference evidence="1 2" key="1">
    <citation type="submission" date="2021-08" db="EMBL/GenBank/DDBJ databases">
        <title>Streptomyces sp. PTM05 isolated from lichen.</title>
        <authorList>
            <person name="Somphong A."/>
            <person name="Phongsopitanun W."/>
            <person name="Tanasupawat S."/>
        </authorList>
    </citation>
    <scope>NUCLEOTIDE SEQUENCE [LARGE SCALE GENOMIC DNA]</scope>
    <source>
        <strain evidence="1 2">Ptm05</strain>
    </source>
</reference>
<dbReference type="SUPFAM" id="SSF48239">
    <property type="entry name" value="Terpenoid cyclases/Protein prenyltransferases"/>
    <property type="match status" value="1"/>
</dbReference>
<evidence type="ECO:0000313" key="2">
    <source>
        <dbReference type="Proteomes" id="UP001198565"/>
    </source>
</evidence>
<gene>
    <name evidence="1" type="ORF">K7472_19475</name>
</gene>
<organism evidence="1 2">
    <name type="scientific">Streptantibioticus parmotrematis</name>
    <dbReference type="NCBI Taxonomy" id="2873249"/>
    <lineage>
        <taxon>Bacteria</taxon>
        <taxon>Bacillati</taxon>
        <taxon>Actinomycetota</taxon>
        <taxon>Actinomycetes</taxon>
        <taxon>Kitasatosporales</taxon>
        <taxon>Streptomycetaceae</taxon>
        <taxon>Streptantibioticus</taxon>
    </lineage>
</organism>
<sequence>MRPVRQHSTTGSSGLERAQAYLEHMARGAEDAAERFSVQAALDTEFRSVIPRPSIRQAVRQLTGTDPGFDFSADGFTAMIGLVLAERAEAAMPRALLDTFASLVAACRHRYRYNYFLDSPQFAPDTDCTALSAAALYEHGRLTLPELRRTAQDLLSAAACDAAGSEHGGSRSGSRPQSGVIMVYWEDAESAPAPPRGRKHDPVACANALYTISLAQLNGSRGEWTKVLDATCSYVATQLTSAAYLSGTRYYPDPHALLFAVSRLCDRFPAYMRSLGDLLRHRLTERPVGGVPQNPLSLALWVIAGQTAGVPAVRLDEARDLLLRCQRPDGSWPAAPYYRMGRFAVHFGSPLLTTLFAVRALNDPRT</sequence>
<protein>
    <submittedName>
        <fullName evidence="1">Uncharacterized protein</fullName>
    </submittedName>
</protein>
<keyword evidence="2" id="KW-1185">Reference proteome</keyword>
<dbReference type="EMBL" id="JAINVZ010000013">
    <property type="protein sequence ID" value="MBY8887016.1"/>
    <property type="molecule type" value="Genomic_DNA"/>
</dbReference>